<evidence type="ECO:0000313" key="3">
    <source>
        <dbReference type="Proteomes" id="UP000050346"/>
    </source>
</evidence>
<dbReference type="EMBL" id="LJQG01000312">
    <property type="protein sequence ID" value="KPX13497.1"/>
    <property type="molecule type" value="Genomic_DNA"/>
</dbReference>
<organism evidence="2 3">
    <name type="scientific">Pseudomonas amygdali pv. dendropanacis</name>
    <dbReference type="NCBI Taxonomy" id="235272"/>
    <lineage>
        <taxon>Bacteria</taxon>
        <taxon>Pseudomonadati</taxon>
        <taxon>Pseudomonadota</taxon>
        <taxon>Gammaproteobacteria</taxon>
        <taxon>Pseudomonadales</taxon>
        <taxon>Pseudomonadaceae</taxon>
        <taxon>Pseudomonas</taxon>
        <taxon>Pseudomonas amygdali</taxon>
    </lineage>
</organism>
<comment type="caution">
    <text evidence="2">The sequence shown here is derived from an EMBL/GenBank/DDBJ whole genome shotgun (WGS) entry which is preliminary data.</text>
</comment>
<accession>A0A0P9P9F8</accession>
<gene>
    <name evidence="2" type="ORF">ALO71_04510</name>
</gene>
<evidence type="ECO:0000313" key="2">
    <source>
        <dbReference type="EMBL" id="KPX13497.1"/>
    </source>
</evidence>
<proteinExistence type="predicted"/>
<dbReference type="Pfam" id="PF01695">
    <property type="entry name" value="IstB_IS21"/>
    <property type="match status" value="1"/>
</dbReference>
<dbReference type="PATRIC" id="fig|235272.12.peg.1897"/>
<dbReference type="GO" id="GO:0005524">
    <property type="term" value="F:ATP binding"/>
    <property type="evidence" value="ECO:0007669"/>
    <property type="project" value="InterPro"/>
</dbReference>
<feature type="non-terminal residue" evidence="2">
    <location>
        <position position="1"/>
    </location>
</feature>
<dbReference type="InterPro" id="IPR002611">
    <property type="entry name" value="IstB_ATP-bd"/>
</dbReference>
<feature type="domain" description="IstB-like ATP-binding" evidence="1">
    <location>
        <begin position="23"/>
        <end position="108"/>
    </location>
</feature>
<sequence>CHVAATQAIHRQSACRTYSHTGFRRGWPRLAQQAASGEDSFADFLEKLLAAETDARSERSRQALLKTAALPAVKTLEQYDFAFATGVPRAQLQELAALSFVGRAENIVF</sequence>
<dbReference type="AlphaFoldDB" id="A0A0P9P9F8"/>
<feature type="non-terminal residue" evidence="2">
    <location>
        <position position="109"/>
    </location>
</feature>
<protein>
    <submittedName>
        <fullName evidence="2">Transposase/IS protein</fullName>
    </submittedName>
</protein>
<dbReference type="Proteomes" id="UP000050346">
    <property type="component" value="Unassembled WGS sequence"/>
</dbReference>
<name>A0A0P9P9F8_PSEA0</name>
<evidence type="ECO:0000259" key="1">
    <source>
        <dbReference type="Pfam" id="PF01695"/>
    </source>
</evidence>
<reference evidence="2 3" key="1">
    <citation type="submission" date="2015-09" db="EMBL/GenBank/DDBJ databases">
        <title>Genome announcement of multiple Pseudomonas syringae strains.</title>
        <authorList>
            <person name="Thakur S."/>
            <person name="Wang P.W."/>
            <person name="Gong Y."/>
            <person name="Weir B.S."/>
            <person name="Guttman D.S."/>
        </authorList>
    </citation>
    <scope>NUCLEOTIDE SEQUENCE [LARGE SCALE GENOMIC DNA]</scope>
    <source>
        <strain evidence="2 3">ICMP9150</strain>
    </source>
</reference>